<dbReference type="Proteomes" id="UP000275461">
    <property type="component" value="Unassembled WGS sequence"/>
</dbReference>
<name>A0A498C026_9GAMM</name>
<dbReference type="PROSITE" id="PS00197">
    <property type="entry name" value="2FE2S_FER_1"/>
    <property type="match status" value="1"/>
</dbReference>
<feature type="domain" description="FAD-binding FR-type" evidence="3">
    <location>
        <begin position="116"/>
        <end position="217"/>
    </location>
</feature>
<keyword evidence="4" id="KW-0560">Oxidoreductase</keyword>
<evidence type="ECO:0000259" key="3">
    <source>
        <dbReference type="PROSITE" id="PS51384"/>
    </source>
</evidence>
<dbReference type="InterPro" id="IPR001433">
    <property type="entry name" value="OxRdtase_FAD/NAD-bd"/>
</dbReference>
<dbReference type="InterPro" id="IPR001709">
    <property type="entry name" value="Flavoprot_Pyr_Nucl_cyt_Rdtase"/>
</dbReference>
<dbReference type="PANTHER" id="PTHR47354">
    <property type="entry name" value="NADH OXIDOREDUCTASE HCR"/>
    <property type="match status" value="1"/>
</dbReference>
<gene>
    <name evidence="4" type="ORF">DFR31_2156</name>
</gene>
<dbReference type="InterPro" id="IPR017938">
    <property type="entry name" value="Riboflavin_synthase-like_b-brl"/>
</dbReference>
<dbReference type="InterPro" id="IPR047683">
    <property type="entry name" value="BenC-like_FAD_NAD-bd"/>
</dbReference>
<dbReference type="PROSITE" id="PS51384">
    <property type="entry name" value="FAD_FR"/>
    <property type="match status" value="1"/>
</dbReference>
<dbReference type="SUPFAM" id="SSF52343">
    <property type="entry name" value="Ferredoxin reductase-like, C-terminal NADP-linked domain"/>
    <property type="match status" value="1"/>
</dbReference>
<sequence>MSANAETVTQGAQGGHQVTLRFADEVEHQVQVAHGQSVLAAALSQGVPLISQCESGSCGTCIARVCDGDVRMNSKKQTALLSSEREEGYRLTCQAFAEADSVLELDYPSTLGEQTAEQSEAEITELEWLSSNVVRLALTLPDDQPFEFWPGQYARLRIPGTEEWRSYSMSSAPSEAPRVEFLIRILESGAMSDYLRGQAAVGDHMEVEGPHGAFYLRDPEGPLVMVAGGTGLAPMMSMLDTVRVQGSRAPKTMLSFGCATPDNLFHGDELELRCFWMNKLEVRTSVDHAPEDYTGRVGTPVDALQAEDVATPGTTAYLCGPPPMIEAARERLIELGLPADRIFAEQFTPSAE</sequence>
<evidence type="ECO:0000313" key="5">
    <source>
        <dbReference type="Proteomes" id="UP000275461"/>
    </source>
</evidence>
<dbReference type="InterPro" id="IPR008333">
    <property type="entry name" value="Cbr1-like_FAD-bd_dom"/>
</dbReference>
<proteinExistence type="predicted"/>
<dbReference type="PANTHER" id="PTHR47354:SF5">
    <property type="entry name" value="PROTEIN RFBI"/>
    <property type="match status" value="1"/>
</dbReference>
<reference evidence="4 5" key="1">
    <citation type="submission" date="2018-10" db="EMBL/GenBank/DDBJ databases">
        <title>Genomic Encyclopedia of Type Strains, Phase IV (KMG-IV): sequencing the most valuable type-strain genomes for metagenomic binning, comparative biology and taxonomic classification.</title>
        <authorList>
            <person name="Goeker M."/>
        </authorList>
    </citation>
    <scope>NUCLEOTIDE SEQUENCE [LARGE SCALE GENOMIC DNA]</scope>
    <source>
        <strain evidence="4 5">DSM 12769</strain>
    </source>
</reference>
<dbReference type="Pfam" id="PF00175">
    <property type="entry name" value="NAD_binding_1"/>
    <property type="match status" value="1"/>
</dbReference>
<keyword evidence="5" id="KW-1185">Reference proteome</keyword>
<dbReference type="SUPFAM" id="SSF54292">
    <property type="entry name" value="2Fe-2S ferredoxin-like"/>
    <property type="match status" value="1"/>
</dbReference>
<dbReference type="PRINTS" id="PR00371">
    <property type="entry name" value="FPNCR"/>
</dbReference>
<evidence type="ECO:0000313" key="4">
    <source>
        <dbReference type="EMBL" id="RLK48277.1"/>
    </source>
</evidence>
<protein>
    <submittedName>
        <fullName evidence="4">Benzoate/toluate 1,2-dioxygenase reductase subunit</fullName>
    </submittedName>
</protein>
<accession>A0A498C026</accession>
<dbReference type="InterPro" id="IPR006058">
    <property type="entry name" value="2Fe2S_fd_BS"/>
</dbReference>
<organism evidence="4 5">
    <name type="scientific">Alkalispirillum mobile</name>
    <dbReference type="NCBI Taxonomy" id="85925"/>
    <lineage>
        <taxon>Bacteria</taxon>
        <taxon>Pseudomonadati</taxon>
        <taxon>Pseudomonadota</taxon>
        <taxon>Gammaproteobacteria</taxon>
        <taxon>Chromatiales</taxon>
        <taxon>Ectothiorhodospiraceae</taxon>
        <taxon>Alkalispirillum</taxon>
    </lineage>
</organism>
<dbReference type="EMBL" id="RCDA01000003">
    <property type="protein sequence ID" value="RLK48277.1"/>
    <property type="molecule type" value="Genomic_DNA"/>
</dbReference>
<dbReference type="PRINTS" id="PR00410">
    <property type="entry name" value="PHEHYDRXLASE"/>
</dbReference>
<dbReference type="Gene3D" id="3.40.50.80">
    <property type="entry name" value="Nucleotide-binding domain of ferredoxin-NADP reductase (FNR) module"/>
    <property type="match status" value="1"/>
</dbReference>
<dbReference type="CDD" id="cd06209">
    <property type="entry name" value="BenDO_FAD_NAD"/>
    <property type="match status" value="1"/>
</dbReference>
<evidence type="ECO:0000259" key="2">
    <source>
        <dbReference type="PROSITE" id="PS51085"/>
    </source>
</evidence>
<dbReference type="Gene3D" id="2.40.30.10">
    <property type="entry name" value="Translation factors"/>
    <property type="match status" value="1"/>
</dbReference>
<dbReference type="InterPro" id="IPR017927">
    <property type="entry name" value="FAD-bd_FR_type"/>
</dbReference>
<evidence type="ECO:0000256" key="1">
    <source>
        <dbReference type="ARBA" id="ARBA00034078"/>
    </source>
</evidence>
<comment type="caution">
    <text evidence="4">The sequence shown here is derived from an EMBL/GenBank/DDBJ whole genome shotgun (WGS) entry which is preliminary data.</text>
</comment>
<dbReference type="GO" id="GO:0051213">
    <property type="term" value="F:dioxygenase activity"/>
    <property type="evidence" value="ECO:0007669"/>
    <property type="project" value="UniProtKB-KW"/>
</dbReference>
<dbReference type="InterPro" id="IPR001041">
    <property type="entry name" value="2Fe-2S_ferredoxin-type"/>
</dbReference>
<dbReference type="InterPro" id="IPR039261">
    <property type="entry name" value="FNR_nucleotide-bd"/>
</dbReference>
<dbReference type="Gene3D" id="3.10.20.30">
    <property type="match status" value="1"/>
</dbReference>
<dbReference type="Pfam" id="PF00111">
    <property type="entry name" value="Fer2"/>
    <property type="match status" value="1"/>
</dbReference>
<dbReference type="InterPro" id="IPR050415">
    <property type="entry name" value="MRET"/>
</dbReference>
<dbReference type="InterPro" id="IPR012675">
    <property type="entry name" value="Beta-grasp_dom_sf"/>
</dbReference>
<dbReference type="Pfam" id="PF00970">
    <property type="entry name" value="FAD_binding_6"/>
    <property type="match status" value="1"/>
</dbReference>
<dbReference type="AlphaFoldDB" id="A0A498C026"/>
<dbReference type="InterPro" id="IPR036010">
    <property type="entry name" value="2Fe-2S_ferredoxin-like_sf"/>
</dbReference>
<dbReference type="SUPFAM" id="SSF63380">
    <property type="entry name" value="Riboflavin synthase domain-like"/>
    <property type="match status" value="1"/>
</dbReference>
<keyword evidence="4" id="KW-0223">Dioxygenase</keyword>
<comment type="cofactor">
    <cofactor evidence="1">
        <name>[2Fe-2S] cluster</name>
        <dbReference type="ChEBI" id="CHEBI:190135"/>
    </cofactor>
</comment>
<feature type="domain" description="2Fe-2S ferredoxin-type" evidence="2">
    <location>
        <begin position="16"/>
        <end position="109"/>
    </location>
</feature>
<dbReference type="CDD" id="cd00207">
    <property type="entry name" value="fer2"/>
    <property type="match status" value="1"/>
</dbReference>
<dbReference type="RefSeq" id="WP_170153665.1">
    <property type="nucleotide sequence ID" value="NZ_RCDA01000003.1"/>
</dbReference>
<dbReference type="PROSITE" id="PS51085">
    <property type="entry name" value="2FE2S_FER_2"/>
    <property type="match status" value="1"/>
</dbReference>
<dbReference type="GO" id="GO:0051537">
    <property type="term" value="F:2 iron, 2 sulfur cluster binding"/>
    <property type="evidence" value="ECO:0007669"/>
    <property type="project" value="InterPro"/>
</dbReference>